<dbReference type="Pfam" id="PF01329">
    <property type="entry name" value="Pterin_4a"/>
    <property type="match status" value="1"/>
</dbReference>
<evidence type="ECO:0000256" key="2">
    <source>
        <dbReference type="ARBA" id="ARBA00006472"/>
    </source>
</evidence>
<reference evidence="6" key="1">
    <citation type="submission" date="2019-06" db="EMBL/GenBank/DDBJ databases">
        <authorList>
            <person name="Murdoch R.W."/>
            <person name="Fathepure B."/>
        </authorList>
    </citation>
    <scope>NUCLEOTIDE SEQUENCE</scope>
</reference>
<dbReference type="InterPro" id="IPR001533">
    <property type="entry name" value="Pterin_deHydtase"/>
</dbReference>
<comment type="similarity">
    <text evidence="2">Belongs to the pterin-4-alpha-carbinolamine dehydratase family.</text>
</comment>
<keyword evidence="4 6" id="KW-0456">Lyase</keyword>
<feature type="region of interest" description="Disordered" evidence="5">
    <location>
        <begin position="1"/>
        <end position="23"/>
    </location>
</feature>
<dbReference type="Gene3D" id="3.30.1360.20">
    <property type="entry name" value="Transcriptional coactivator/pterin dehydratase"/>
    <property type="match status" value="1"/>
</dbReference>
<dbReference type="InterPro" id="IPR050376">
    <property type="entry name" value="Pterin-4-alpha-carb_dehyd"/>
</dbReference>
<proteinExistence type="inferred from homology"/>
<dbReference type="EC" id="4.2.1.96" evidence="3"/>
<evidence type="ECO:0000256" key="1">
    <source>
        <dbReference type="ARBA" id="ARBA00001554"/>
    </source>
</evidence>
<evidence type="ECO:0000256" key="3">
    <source>
        <dbReference type="ARBA" id="ARBA00013252"/>
    </source>
</evidence>
<name>A0A5B8R8T6_9ZZZZ</name>
<dbReference type="SUPFAM" id="SSF55248">
    <property type="entry name" value="PCD-like"/>
    <property type="match status" value="1"/>
</dbReference>
<dbReference type="HAMAP" id="MF_00434">
    <property type="entry name" value="Pterin_4_alpha"/>
    <property type="match status" value="1"/>
</dbReference>
<evidence type="ECO:0000313" key="6">
    <source>
        <dbReference type="EMBL" id="QEA05156.1"/>
    </source>
</evidence>
<dbReference type="GO" id="GO:0006729">
    <property type="term" value="P:tetrahydrobiopterin biosynthetic process"/>
    <property type="evidence" value="ECO:0007669"/>
    <property type="project" value="InterPro"/>
</dbReference>
<organism evidence="6">
    <name type="scientific">uncultured organism</name>
    <dbReference type="NCBI Taxonomy" id="155900"/>
    <lineage>
        <taxon>unclassified sequences</taxon>
        <taxon>environmental samples</taxon>
    </lineage>
</organism>
<dbReference type="AlphaFoldDB" id="A0A5B8R8T6"/>
<protein>
    <recommendedName>
        <fullName evidence="3">4a-hydroxytetrahydrobiopterin dehydratase</fullName>
        <ecNumber evidence="3">4.2.1.96</ecNumber>
    </recommendedName>
</protein>
<dbReference type="EMBL" id="MN079096">
    <property type="protein sequence ID" value="QEA05156.1"/>
    <property type="molecule type" value="Genomic_DNA"/>
</dbReference>
<dbReference type="InterPro" id="IPR036428">
    <property type="entry name" value="PCD_sf"/>
</dbReference>
<sequence length="108" mass="12380">MALSEQSCTPCRGGTPPMSRDEAERHLGQLPEWQLHDEPMRITRAFRFGDFAAALAFVNQVGELAEEEQHHPEIHFGWGHVEVEIWTHKIQGLHENDFILAAKIDRLI</sequence>
<evidence type="ECO:0000256" key="5">
    <source>
        <dbReference type="SAM" id="MobiDB-lite"/>
    </source>
</evidence>
<dbReference type="PANTHER" id="PTHR42805">
    <property type="entry name" value="PTERIN-4-ALPHA-CARBINOLAMINE DEHYDRATASE-RELATED"/>
    <property type="match status" value="1"/>
</dbReference>
<gene>
    <name evidence="6" type="ORF">KBTEX_01475</name>
</gene>
<accession>A0A5B8R8T6</accession>
<dbReference type="GO" id="GO:0008124">
    <property type="term" value="F:4-alpha-hydroxytetrahydrobiopterin dehydratase activity"/>
    <property type="evidence" value="ECO:0007669"/>
    <property type="project" value="UniProtKB-EC"/>
</dbReference>
<dbReference type="NCBIfam" id="NF002017">
    <property type="entry name" value="PRK00823.1-2"/>
    <property type="match status" value="1"/>
</dbReference>
<comment type="catalytic activity">
    <reaction evidence="1">
        <text>(4aS,6R)-4a-hydroxy-L-erythro-5,6,7,8-tetrahydrobiopterin = (6R)-L-erythro-6,7-dihydrobiopterin + H2O</text>
        <dbReference type="Rhea" id="RHEA:11920"/>
        <dbReference type="ChEBI" id="CHEBI:15377"/>
        <dbReference type="ChEBI" id="CHEBI:15642"/>
        <dbReference type="ChEBI" id="CHEBI:43120"/>
        <dbReference type="EC" id="4.2.1.96"/>
    </reaction>
</comment>
<dbReference type="CDD" id="cd00913">
    <property type="entry name" value="PCD_DCoH_subfamily_a"/>
    <property type="match status" value="1"/>
</dbReference>
<dbReference type="PANTHER" id="PTHR42805:SF1">
    <property type="entry name" value="PTERIN-4-ALPHA-CARBINOLAMINE DEHYDRATASE-RELATED"/>
    <property type="match status" value="1"/>
</dbReference>
<evidence type="ECO:0000256" key="4">
    <source>
        <dbReference type="ARBA" id="ARBA00023239"/>
    </source>
</evidence>